<feature type="compositionally biased region" description="Basic residues" evidence="10">
    <location>
        <begin position="813"/>
        <end position="822"/>
    </location>
</feature>
<dbReference type="InterPro" id="IPR050821">
    <property type="entry name" value="Cytosolic_carboxypeptidase"/>
</dbReference>
<evidence type="ECO:0000256" key="5">
    <source>
        <dbReference type="ARBA" id="ARBA00022723"/>
    </source>
</evidence>
<evidence type="ECO:0000313" key="12">
    <source>
        <dbReference type="EMBL" id="CAF0985245.1"/>
    </source>
</evidence>
<protein>
    <recommendedName>
        <fullName evidence="11">Peptidase M14 domain-containing protein</fullName>
    </recommendedName>
</protein>
<feature type="region of interest" description="Disordered" evidence="10">
    <location>
        <begin position="772"/>
        <end position="799"/>
    </location>
</feature>
<feature type="compositionally biased region" description="Low complexity" evidence="10">
    <location>
        <begin position="772"/>
        <end position="781"/>
    </location>
</feature>
<dbReference type="Proteomes" id="UP000663855">
    <property type="component" value="Unassembled WGS sequence"/>
</dbReference>
<dbReference type="OrthoDB" id="10253041at2759"/>
<feature type="compositionally biased region" description="Basic and acidic residues" evidence="10">
    <location>
        <begin position="826"/>
        <end position="841"/>
    </location>
</feature>
<name>A0A814FUV0_9BILA</name>
<evidence type="ECO:0000256" key="6">
    <source>
        <dbReference type="ARBA" id="ARBA00022801"/>
    </source>
</evidence>
<dbReference type="EMBL" id="CAJNOV010000104">
    <property type="protein sequence ID" value="CAF0985245.1"/>
    <property type="molecule type" value="Genomic_DNA"/>
</dbReference>
<dbReference type="GO" id="GO:0006508">
    <property type="term" value="P:proteolysis"/>
    <property type="evidence" value="ECO:0007669"/>
    <property type="project" value="UniProtKB-KW"/>
</dbReference>
<dbReference type="Gene3D" id="3.40.630.10">
    <property type="entry name" value="Zn peptidases"/>
    <property type="match status" value="1"/>
</dbReference>
<comment type="caution">
    <text evidence="12">The sequence shown here is derived from an EMBL/GenBank/DDBJ whole genome shotgun (WGS) entry which is preliminary data.</text>
</comment>
<gene>
    <name evidence="12" type="ORF">CJN711_LOCUS1564</name>
    <name evidence="13" type="ORF">KQP761_LOCUS37254</name>
</gene>
<dbReference type="SUPFAM" id="SSF53187">
    <property type="entry name" value="Zn-dependent exopeptidases"/>
    <property type="match status" value="1"/>
</dbReference>
<dbReference type="InterPro" id="IPR040626">
    <property type="entry name" value="Pepdidase_M14_N"/>
</dbReference>
<comment type="similarity">
    <text evidence="2 9">Belongs to the peptidase M14 family.</text>
</comment>
<feature type="compositionally biased region" description="Polar residues" evidence="10">
    <location>
        <begin position="1165"/>
        <end position="1184"/>
    </location>
</feature>
<evidence type="ECO:0000256" key="1">
    <source>
        <dbReference type="ARBA" id="ARBA00001947"/>
    </source>
</evidence>
<dbReference type="PANTHER" id="PTHR12756">
    <property type="entry name" value="CYTOSOLIC CARBOXYPEPTIDASE"/>
    <property type="match status" value="1"/>
</dbReference>
<keyword evidence="7" id="KW-0862">Zinc</keyword>
<dbReference type="FunFam" id="3.40.630.10:FF:000011">
    <property type="entry name" value="cytosolic carboxypeptidase 2 isoform X1"/>
    <property type="match status" value="1"/>
</dbReference>
<feature type="compositionally biased region" description="Polar residues" evidence="10">
    <location>
        <begin position="882"/>
        <end position="898"/>
    </location>
</feature>
<dbReference type="AlphaFoldDB" id="A0A814FUV0"/>
<dbReference type="Proteomes" id="UP000663834">
    <property type="component" value="Unassembled WGS sequence"/>
</dbReference>
<feature type="compositionally biased region" description="Polar residues" evidence="10">
    <location>
        <begin position="1213"/>
        <end position="1233"/>
    </location>
</feature>
<dbReference type="Pfam" id="PF00246">
    <property type="entry name" value="Peptidase_M14"/>
    <property type="match status" value="1"/>
</dbReference>
<feature type="region of interest" description="Disordered" evidence="10">
    <location>
        <begin position="872"/>
        <end position="927"/>
    </location>
</feature>
<evidence type="ECO:0000313" key="13">
    <source>
        <dbReference type="EMBL" id="CAF1682829.1"/>
    </source>
</evidence>
<evidence type="ECO:0000256" key="4">
    <source>
        <dbReference type="ARBA" id="ARBA00022670"/>
    </source>
</evidence>
<keyword evidence="6" id="KW-0378">Hydrolase</keyword>
<feature type="compositionally biased region" description="Polar residues" evidence="10">
    <location>
        <begin position="907"/>
        <end position="927"/>
    </location>
</feature>
<keyword evidence="4" id="KW-0645">Protease</keyword>
<keyword evidence="3" id="KW-0121">Carboxypeptidase</keyword>
<organism evidence="12 14">
    <name type="scientific">Rotaria magnacalcarata</name>
    <dbReference type="NCBI Taxonomy" id="392030"/>
    <lineage>
        <taxon>Eukaryota</taxon>
        <taxon>Metazoa</taxon>
        <taxon>Spiralia</taxon>
        <taxon>Gnathifera</taxon>
        <taxon>Rotifera</taxon>
        <taxon>Eurotatoria</taxon>
        <taxon>Bdelloidea</taxon>
        <taxon>Philodinida</taxon>
        <taxon>Philodinidae</taxon>
        <taxon>Rotaria</taxon>
    </lineage>
</organism>
<evidence type="ECO:0000256" key="8">
    <source>
        <dbReference type="ARBA" id="ARBA00023049"/>
    </source>
</evidence>
<evidence type="ECO:0000256" key="9">
    <source>
        <dbReference type="PROSITE-ProRule" id="PRU01379"/>
    </source>
</evidence>
<evidence type="ECO:0000256" key="7">
    <source>
        <dbReference type="ARBA" id="ARBA00022833"/>
    </source>
</evidence>
<dbReference type="Pfam" id="PF18027">
    <property type="entry name" value="Pepdidase_M14_N"/>
    <property type="match status" value="1"/>
</dbReference>
<comment type="cofactor">
    <cofactor evidence="1">
        <name>Zn(2+)</name>
        <dbReference type="ChEBI" id="CHEBI:29105"/>
    </cofactor>
</comment>
<keyword evidence="5" id="KW-0479">Metal-binding</keyword>
<evidence type="ECO:0000259" key="11">
    <source>
        <dbReference type="PROSITE" id="PS52035"/>
    </source>
</evidence>
<proteinExistence type="inferred from homology"/>
<dbReference type="PANTHER" id="PTHR12756:SF45">
    <property type="entry name" value="CYTOSOLIC CARBOXYPEPTIDASE NNA1"/>
    <property type="match status" value="1"/>
</dbReference>
<feature type="domain" description="Peptidase M14" evidence="11">
    <location>
        <begin position="356"/>
        <end position="634"/>
    </location>
</feature>
<feature type="region of interest" description="Disordered" evidence="10">
    <location>
        <begin position="811"/>
        <end position="841"/>
    </location>
</feature>
<dbReference type="CDD" id="cd06907">
    <property type="entry name" value="M14_AGBL2-3_like"/>
    <property type="match status" value="1"/>
</dbReference>
<reference evidence="12" key="1">
    <citation type="submission" date="2021-02" db="EMBL/GenBank/DDBJ databases">
        <authorList>
            <person name="Nowell W R."/>
        </authorList>
    </citation>
    <scope>NUCLEOTIDE SEQUENCE</scope>
</reference>
<dbReference type="Gene3D" id="2.60.40.3120">
    <property type="match status" value="1"/>
</dbReference>
<dbReference type="GO" id="GO:0008270">
    <property type="term" value="F:zinc ion binding"/>
    <property type="evidence" value="ECO:0007669"/>
    <property type="project" value="InterPro"/>
</dbReference>
<dbReference type="GO" id="GO:0004181">
    <property type="term" value="F:metallocarboxypeptidase activity"/>
    <property type="evidence" value="ECO:0007669"/>
    <property type="project" value="InterPro"/>
</dbReference>
<evidence type="ECO:0000256" key="3">
    <source>
        <dbReference type="ARBA" id="ARBA00022645"/>
    </source>
</evidence>
<keyword evidence="8" id="KW-0482">Metalloprotease</keyword>
<dbReference type="EMBL" id="CAJNOW010021119">
    <property type="protein sequence ID" value="CAF1682829.1"/>
    <property type="molecule type" value="Genomic_DNA"/>
</dbReference>
<feature type="region of interest" description="Disordered" evidence="10">
    <location>
        <begin position="1165"/>
        <end position="1199"/>
    </location>
</feature>
<dbReference type="InterPro" id="IPR000834">
    <property type="entry name" value="Peptidase_M14"/>
</dbReference>
<feature type="active site" description="Proton donor/acceptor" evidence="9">
    <location>
        <position position="598"/>
    </location>
</feature>
<sequence>MEVGELNYSLISSPYDSFMRKHLQHYGYFSGRGEVIKKYGFFPSKSQLISSSSGSDSSSSDEENEINYKSPCTFERTSVYTRIKYNLSIDHLNITFPSEYKGKSTISDTKQPIRQARIPYGFNSRGGVNDDGSFEPRWPIEVEVLNEPRIKHISTSPAQPEIFFKPISNTGPAVRSNDENISRIVYNYSPEGCGYFIRSRIGGNREGCRQAAVLLRNSEDTTVLFESRFESGNLMKAIQVGEFDYELYLRYDLYTKRNTQWFYFRLQNIRADKRYRFTIVNFFKPSSLYSYGMKPLIYSVLDAEDKGIGWQRCGEDIVYYKNNLPAPDNSSSSLYSLSWTCKFPNNNDTYYFAHCYPYTYSDLQDYLNEIQSDRFKSQYCKQKILCRTLAGNFIYLLTITNPTTAKTNNTTTLPENQVKKGIVLTARVHPGETNASWMMKGLLDFLLGDSNDAKLLRENFIFKIIPMLNPDGVIVGNYRCSLSGRDLNRNYKTILKDAYPSIWHTREMIKRFMNETELVLYCDFHGHSRKQNVFVYGCENKHLPNERLKERIFPAMLSKNDPAKFSYNSSKFKVQKHKEGTGRVVMWSLGIKNSYTLEATFCGSTQKDRAGHHFTIKDLESIGYHFLDSLLDYCDPDRTKEQYRQTVYDELLNGNLITHEDLKDFDAPYDYTISKSKTRLDVKQALTISINNKRSRVRTTNKLNISRNIKSAPNILRAKSQLVITTKRKGTTVNSSRPEPGQNRIMHELQDSLRRTIQIKLLSRGVNPASLTDLDLDQFSSSDEDSDEVGSDSSADDGLPKHLEAIAAAKAQLQKKTRKKPVPVKNARDTKKNDLDKENLEKHKTVGLPLSKIRTSQFPNIALLESPDLTLDNNNNNNNSNTILSETSDTAKPLSSMSARRLKDANNEQARYESTNNINGRPNRWPTLTTTQALSSRLTTAEEKARRSQVEYYKNVILDAACDDREKQRPQQTLNDDIVLTSSFFPAQPASLENTNEEEYPVGYPSGPSCQASELNEPTLTNDSRDVFTATYLIRRLNTLEREASNYPFLTSNARIDDDTNVQITTDNDTDCDLSRTNLSNQHEDGRHSSNAFITTRVSAHLNERILGTSRPATRPKSTAMSTLQSRTVLDIRSIQPPIQPPHLRRIAEQQQHQRQRVMMVFGKQSTPETTEKTQPISTRTFHLSMNERRPDDSSFNYDSSSSIISKLYPIQQDNFPTNSNSRFESGSFNRSQAVRVSSVKKSSK</sequence>
<dbReference type="PROSITE" id="PS52035">
    <property type="entry name" value="PEPTIDASE_M14"/>
    <property type="match status" value="1"/>
</dbReference>
<evidence type="ECO:0000256" key="10">
    <source>
        <dbReference type="SAM" id="MobiDB-lite"/>
    </source>
</evidence>
<evidence type="ECO:0000256" key="2">
    <source>
        <dbReference type="ARBA" id="ARBA00005988"/>
    </source>
</evidence>
<feature type="compositionally biased region" description="Low complexity" evidence="10">
    <location>
        <begin position="1235"/>
        <end position="1245"/>
    </location>
</feature>
<accession>A0A814FUV0</accession>
<feature type="region of interest" description="Disordered" evidence="10">
    <location>
        <begin position="1213"/>
        <end position="1245"/>
    </location>
</feature>
<evidence type="ECO:0000313" key="14">
    <source>
        <dbReference type="Proteomes" id="UP000663855"/>
    </source>
</evidence>